<feature type="region of interest" description="Disordered" evidence="1">
    <location>
        <begin position="136"/>
        <end position="222"/>
    </location>
</feature>
<evidence type="ECO:0000256" key="1">
    <source>
        <dbReference type="SAM" id="MobiDB-lite"/>
    </source>
</evidence>
<gene>
    <name evidence="2" type="ORF">AB0887_08665</name>
</gene>
<proteinExistence type="predicted"/>
<dbReference type="Proteomes" id="UP001553843">
    <property type="component" value="Unassembled WGS sequence"/>
</dbReference>
<evidence type="ECO:0008006" key="4">
    <source>
        <dbReference type="Google" id="ProtNLM"/>
    </source>
</evidence>
<feature type="compositionally biased region" description="Polar residues" evidence="1">
    <location>
        <begin position="177"/>
        <end position="192"/>
    </location>
</feature>
<keyword evidence="3" id="KW-1185">Reference proteome</keyword>
<dbReference type="RefSeq" id="WP_359774176.1">
    <property type="nucleotide sequence ID" value="NZ_JBEYRR010000001.1"/>
</dbReference>
<accession>A0ABV3LSS6</accession>
<protein>
    <recommendedName>
        <fullName evidence="4">Transposase</fullName>
    </recommendedName>
</protein>
<feature type="compositionally biased region" description="Basic and acidic residues" evidence="1">
    <location>
        <begin position="155"/>
        <end position="172"/>
    </location>
</feature>
<organism evidence="2 3">
    <name type="scientific">Streptomyces huasconensis</name>
    <dbReference type="NCBI Taxonomy" id="1854574"/>
    <lineage>
        <taxon>Bacteria</taxon>
        <taxon>Bacillati</taxon>
        <taxon>Actinomycetota</taxon>
        <taxon>Actinomycetes</taxon>
        <taxon>Kitasatosporales</taxon>
        <taxon>Streptomycetaceae</taxon>
        <taxon>Streptomyces</taxon>
    </lineage>
</organism>
<name>A0ABV3LSS6_9ACTN</name>
<dbReference type="EMBL" id="JBEYRS010000003">
    <property type="protein sequence ID" value="MEW2362029.1"/>
    <property type="molecule type" value="Genomic_DNA"/>
</dbReference>
<reference evidence="2 3" key="1">
    <citation type="submission" date="2024-06" db="EMBL/GenBank/DDBJ databases">
        <title>The Natural Products Discovery Center: Release of the First 8490 Sequenced Strains for Exploring Actinobacteria Biosynthetic Diversity.</title>
        <authorList>
            <person name="Kalkreuter E."/>
            <person name="Kautsar S.A."/>
            <person name="Yang D."/>
            <person name="Bader C.D."/>
            <person name="Teijaro C.N."/>
            <person name="Fluegel L."/>
            <person name="Davis C.M."/>
            <person name="Simpson J.R."/>
            <person name="Lauterbach L."/>
            <person name="Steele A.D."/>
            <person name="Gui C."/>
            <person name="Meng S."/>
            <person name="Li G."/>
            <person name="Viehrig K."/>
            <person name="Ye F."/>
            <person name="Su P."/>
            <person name="Kiefer A.F."/>
            <person name="Nichols A."/>
            <person name="Cepeda A.J."/>
            <person name="Yan W."/>
            <person name="Fan B."/>
            <person name="Jiang Y."/>
            <person name="Adhikari A."/>
            <person name="Zheng C.-J."/>
            <person name="Schuster L."/>
            <person name="Cowan T.M."/>
            <person name="Smanski M.J."/>
            <person name="Chevrette M.G."/>
            <person name="De Carvalho L.P.S."/>
            <person name="Shen B."/>
        </authorList>
    </citation>
    <scope>NUCLEOTIDE SEQUENCE [LARGE SCALE GENOMIC DNA]</scope>
    <source>
        <strain evidence="2 3">NPDC047833</strain>
    </source>
</reference>
<comment type="caution">
    <text evidence="2">The sequence shown here is derived from an EMBL/GenBank/DDBJ whole genome shotgun (WGS) entry which is preliminary data.</text>
</comment>
<evidence type="ECO:0000313" key="3">
    <source>
        <dbReference type="Proteomes" id="UP001553843"/>
    </source>
</evidence>
<evidence type="ECO:0000313" key="2">
    <source>
        <dbReference type="EMBL" id="MEW2362029.1"/>
    </source>
</evidence>
<sequence length="222" mass="23676">MIQVYGKGIAMRPSGLRPATLKAHLKTTRAMRTCLAPGEKPHRKRMATPAGVFDADPAPGRPHDIIAPPEGRSGLRSPPLGPRSRAKWLTGSVIHPPEHTIAAAFDQAQARDRDHVRTWVVLVDGAGHQLDLIRAESGSGRPLGSKNRHPAIRYDVGKTARRSESITERDQLKGGSRLQNGTAIPASRNRSSAMPMHSATEAPSALIPPSSGPPEAANVHAG</sequence>